<reference evidence="1" key="2">
    <citation type="submission" date="2015-06" db="UniProtKB">
        <authorList>
            <consortium name="EnsemblPlants"/>
        </authorList>
    </citation>
    <scope>IDENTIFICATION</scope>
    <source>
        <strain evidence="1">DM1-3 516 R44</strain>
    </source>
</reference>
<dbReference type="Proteomes" id="UP000011115">
    <property type="component" value="Unassembled WGS sequence"/>
</dbReference>
<evidence type="ECO:0000313" key="2">
    <source>
        <dbReference type="Proteomes" id="UP000011115"/>
    </source>
</evidence>
<proteinExistence type="predicted"/>
<dbReference type="PaxDb" id="4113-PGSC0003DMT400088499"/>
<dbReference type="EnsemblPlants" id="PGSC0003DMT400088499">
    <property type="protein sequence ID" value="PGSC0003DMT400088499"/>
    <property type="gene ID" value="PGSC0003DMG400038070"/>
</dbReference>
<sequence>MGYVVSAIDRAYEIVHIIFSRRMKCFEYEKMDKLSMSMIVMRPDWLIVKSEEWEDMVLDYDSLSMFRRVFTFVGGCLVVNRMDRFMLSWQNRILVWVGRFRDNGFDVVLGWYKVFGSSTSVILLLERYREAIVARGPSSSVVGVAYNYGSYFSVLVASLEVLYAWMGRSSVGYLIISICGLDKRDYSKMGARWICIRLV</sequence>
<keyword evidence="2" id="KW-1185">Reference proteome</keyword>
<evidence type="ECO:0000313" key="1">
    <source>
        <dbReference type="EnsemblPlants" id="PGSC0003DMT400088499"/>
    </source>
</evidence>
<dbReference type="HOGENOM" id="CLU_1374306_0_0_1"/>
<reference evidence="2" key="1">
    <citation type="journal article" date="2011" name="Nature">
        <title>Genome sequence and analysis of the tuber crop potato.</title>
        <authorList>
            <consortium name="The Potato Genome Sequencing Consortium"/>
        </authorList>
    </citation>
    <scope>NUCLEOTIDE SEQUENCE [LARGE SCALE GENOMIC DNA]</scope>
    <source>
        <strain evidence="2">cv. DM1-3 516 R44</strain>
    </source>
</reference>
<organism evidence="1 2">
    <name type="scientific">Solanum tuberosum</name>
    <name type="common">Potato</name>
    <dbReference type="NCBI Taxonomy" id="4113"/>
    <lineage>
        <taxon>Eukaryota</taxon>
        <taxon>Viridiplantae</taxon>
        <taxon>Streptophyta</taxon>
        <taxon>Embryophyta</taxon>
        <taxon>Tracheophyta</taxon>
        <taxon>Spermatophyta</taxon>
        <taxon>Magnoliopsida</taxon>
        <taxon>eudicotyledons</taxon>
        <taxon>Gunneridae</taxon>
        <taxon>Pentapetalae</taxon>
        <taxon>asterids</taxon>
        <taxon>lamiids</taxon>
        <taxon>Solanales</taxon>
        <taxon>Solanaceae</taxon>
        <taxon>Solanoideae</taxon>
        <taxon>Solaneae</taxon>
        <taxon>Solanum</taxon>
    </lineage>
</organism>
<protein>
    <submittedName>
        <fullName evidence="1">Uncharacterized protein</fullName>
    </submittedName>
</protein>
<name>M1DG39_SOLTU</name>
<dbReference type="Gramene" id="PGSC0003DMT400088499">
    <property type="protein sequence ID" value="PGSC0003DMT400088499"/>
    <property type="gene ID" value="PGSC0003DMG400038070"/>
</dbReference>
<dbReference type="AlphaFoldDB" id="M1DG39"/>
<dbReference type="InParanoid" id="M1DG39"/>
<accession>M1DG39</accession>